<dbReference type="RefSeq" id="WP_002350160.1">
    <property type="nucleotide sequence ID" value="NZ_NGJS01000001.1"/>
</dbReference>
<keyword evidence="2" id="KW-1133">Transmembrane helix</keyword>
<proteinExistence type="predicted"/>
<evidence type="ECO:0000259" key="3">
    <source>
        <dbReference type="Pfam" id="PF26635"/>
    </source>
</evidence>
<feature type="domain" description="DUF8208" evidence="3">
    <location>
        <begin position="17"/>
        <end position="362"/>
    </location>
</feature>
<evidence type="ECO:0000313" key="4">
    <source>
        <dbReference type="EMBL" id="RSU00675.1"/>
    </source>
</evidence>
<evidence type="ECO:0000313" key="5">
    <source>
        <dbReference type="Proteomes" id="UP000287857"/>
    </source>
</evidence>
<feature type="transmembrane region" description="Helical" evidence="2">
    <location>
        <begin position="233"/>
        <end position="252"/>
    </location>
</feature>
<feature type="compositionally biased region" description="Polar residues" evidence="1">
    <location>
        <begin position="443"/>
        <end position="461"/>
    </location>
</feature>
<dbReference type="Pfam" id="PF26635">
    <property type="entry name" value="DUF8208"/>
    <property type="match status" value="1"/>
</dbReference>
<dbReference type="Proteomes" id="UP000287857">
    <property type="component" value="Unassembled WGS sequence"/>
</dbReference>
<dbReference type="AlphaFoldDB" id="A0A430A2M6"/>
<feature type="region of interest" description="Disordered" evidence="1">
    <location>
        <begin position="410"/>
        <end position="638"/>
    </location>
</feature>
<evidence type="ECO:0000256" key="2">
    <source>
        <dbReference type="SAM" id="Phobius"/>
    </source>
</evidence>
<organism evidence="4 5">
    <name type="scientific">Vagococcus vulneris</name>
    <dbReference type="NCBI Taxonomy" id="1977869"/>
    <lineage>
        <taxon>Bacteria</taxon>
        <taxon>Bacillati</taxon>
        <taxon>Bacillota</taxon>
        <taxon>Bacilli</taxon>
        <taxon>Lactobacillales</taxon>
        <taxon>Enterococcaceae</taxon>
        <taxon>Vagococcus</taxon>
    </lineage>
</organism>
<keyword evidence="2" id="KW-0812">Transmembrane</keyword>
<reference evidence="4 5" key="1">
    <citation type="submission" date="2017-05" db="EMBL/GenBank/DDBJ databases">
        <title>Vagococcus spp. assemblies.</title>
        <authorList>
            <person name="Gulvik C.A."/>
        </authorList>
    </citation>
    <scope>NUCLEOTIDE SEQUENCE [LARGE SCALE GENOMIC DNA]</scope>
    <source>
        <strain evidence="4 5">SS1995</strain>
    </source>
</reference>
<feature type="compositionally biased region" description="Polar residues" evidence="1">
    <location>
        <begin position="485"/>
        <end position="499"/>
    </location>
</feature>
<sequence>MFWLVDQLLKFQDLLHVAAFWWDVLRAIGFGLLKGFAWVVDALSGAAKEVYGLMNFYQYQPVQDFIGKYQPVIWALATVAVAYFGWQLIITRKLDRDKLINNIIFAITLFFVLPWAMQQGAELTTAGVNLLHGKQAASVQTFKNNITDLYTVDKNGWKSTDTQNDIKEKNDLTVLDITEQVDTDGKLFEASPISEEGQKLLTKRLNKVDGKFKEANMKSFWGIGDPAYYRYSWHPWLIAFELITKGIVYAFVIFKSAKLINEIGLLYVITSGIALTDLKDGQRNKQLAMKIRDSFIVLYLMMFLINFFDIWGAFIADSSLSALVKPIAVAGGAWLVIDGPNFIEQLFGIDAGLSSVGRTVIAAAQGGAALRGVGSGIGSAAKSAVSKVTGASQKAARGVAYTGSAVKGALDGFKPSKTDVPELPNNGPGGGSSGSPGINSPNDPQSNENDPLSGSSANNPAGNDPTGNPGAGNDGIRPLGGPSGVKTSENGTTSANKSPATLKGMQTPGAPLSNKAIGEQAKANKEAFQNMGITPTRSASDISGASKARQALDGQPVMPQPPKVSGEQLPQHVQEAKAQLQRDMQPRPIDTETLGEKAVNKYADTARNVYNGPTNTRSRKVYDVSKATSKRVKDSFRD</sequence>
<feature type="compositionally biased region" description="Polar residues" evidence="1">
    <location>
        <begin position="531"/>
        <end position="543"/>
    </location>
</feature>
<dbReference type="InterPro" id="IPR058066">
    <property type="entry name" value="pXO2-14_N"/>
</dbReference>
<feature type="transmembrane region" description="Helical" evidence="2">
    <location>
        <begin position="99"/>
        <end position="117"/>
    </location>
</feature>
<keyword evidence="2" id="KW-0472">Membrane</keyword>
<accession>A0A430A2M6</accession>
<feature type="transmembrane region" description="Helical" evidence="2">
    <location>
        <begin position="72"/>
        <end position="90"/>
    </location>
</feature>
<keyword evidence="5" id="KW-1185">Reference proteome</keyword>
<evidence type="ECO:0000256" key="1">
    <source>
        <dbReference type="SAM" id="MobiDB-lite"/>
    </source>
</evidence>
<dbReference type="NCBIfam" id="NF045890">
    <property type="entry name" value="conj_pls20_p028"/>
    <property type="match status" value="1"/>
</dbReference>
<dbReference type="EMBL" id="NGJS01000001">
    <property type="protein sequence ID" value="RSU00675.1"/>
    <property type="molecule type" value="Genomic_DNA"/>
</dbReference>
<feature type="transmembrane region" description="Helical" evidence="2">
    <location>
        <begin position="296"/>
        <end position="316"/>
    </location>
</feature>
<protein>
    <recommendedName>
        <fullName evidence="3">DUF8208 domain-containing protein</fullName>
    </recommendedName>
</protein>
<comment type="caution">
    <text evidence="4">The sequence shown here is derived from an EMBL/GenBank/DDBJ whole genome shotgun (WGS) entry which is preliminary data.</text>
</comment>
<dbReference type="InterPro" id="IPR058521">
    <property type="entry name" value="DUF8208"/>
</dbReference>
<gene>
    <name evidence="4" type="ORF">CBF37_01285</name>
</gene>
<name>A0A430A2M6_9ENTE</name>